<dbReference type="AlphaFoldDB" id="A0A3S3S0C4"/>
<evidence type="ECO:0000313" key="2">
    <source>
        <dbReference type="EMBL" id="RWX73651.1"/>
    </source>
</evidence>
<name>A0A3S3S0C4_METS7</name>
<comment type="caution">
    <text evidence="2">The sequence shown here is derived from an EMBL/GenBank/DDBJ whole genome shotgun (WGS) entry which is preliminary data.</text>
</comment>
<dbReference type="EMBL" id="RXGA01000002">
    <property type="protein sequence ID" value="RWX73651.1"/>
    <property type="molecule type" value="Genomic_DNA"/>
</dbReference>
<evidence type="ECO:0000313" key="3">
    <source>
        <dbReference type="Proteomes" id="UP000288215"/>
    </source>
</evidence>
<protein>
    <submittedName>
        <fullName evidence="2">Uncharacterized protein</fullName>
    </submittedName>
</protein>
<sequence length="95" mass="10419">MALDRKWEGKEVGVRTEKGDYPADLAIVNADYPFSELQPLSPEALGGLFFVMVTLSFWTGFLFKIGYFLPGTVGAALIALVYYAAWIPAKGKQAL</sequence>
<organism evidence="2 3">
    <name type="scientific">Methanosuratincola subterraneus</name>
    <dbReference type="NCBI Taxonomy" id="2593994"/>
    <lineage>
        <taxon>Archaea</taxon>
        <taxon>Thermoproteota</taxon>
        <taxon>Methanosuratincolia</taxon>
        <taxon>Candidatus Methanomethylicales</taxon>
        <taxon>Candidatus Methanomethylicaceae</taxon>
        <taxon>Candidatus Methanosuratincola (ex Vanwonterghem et al. 2016)</taxon>
    </lineage>
</organism>
<gene>
    <name evidence="2" type="ORF">Metus_0430</name>
</gene>
<keyword evidence="1" id="KW-0472">Membrane</keyword>
<feature type="transmembrane region" description="Helical" evidence="1">
    <location>
        <begin position="67"/>
        <end position="86"/>
    </location>
</feature>
<feature type="transmembrane region" description="Helical" evidence="1">
    <location>
        <begin position="44"/>
        <end position="61"/>
    </location>
</feature>
<evidence type="ECO:0000256" key="1">
    <source>
        <dbReference type="SAM" id="Phobius"/>
    </source>
</evidence>
<dbReference type="Proteomes" id="UP000288215">
    <property type="component" value="Unassembled WGS sequence"/>
</dbReference>
<keyword evidence="1" id="KW-1133">Transmembrane helix</keyword>
<keyword evidence="1" id="KW-0812">Transmembrane</keyword>
<accession>A0A3S3S0C4</accession>
<proteinExistence type="predicted"/>
<reference evidence="2 3" key="1">
    <citation type="submission" date="2018-12" db="EMBL/GenBank/DDBJ databases">
        <title>The complete genome of the methanogenic archaea of the candidate phylum Verstraetearchaeota, obtained from the metagenome of underground thermal water.</title>
        <authorList>
            <person name="Kadnikov V.V."/>
            <person name="Mardanov A.V."/>
            <person name="Beletsky A.V."/>
            <person name="Karnachuk O.V."/>
            <person name="Ravin N.V."/>
        </authorList>
    </citation>
    <scope>NUCLEOTIDE SEQUENCE [LARGE SCALE GENOMIC DNA]</scope>
    <source>
        <strain evidence="2">Ch88</strain>
    </source>
</reference>